<dbReference type="AlphaFoldDB" id="A0A1Y4LQ56"/>
<dbReference type="Gene3D" id="3.40.50.10140">
    <property type="entry name" value="Toll/interleukin-1 receptor homology (TIR) domain"/>
    <property type="match status" value="1"/>
</dbReference>
<dbReference type="RefSeq" id="WP_087414866.1">
    <property type="nucleotide sequence ID" value="NZ_NFKL01000008.1"/>
</dbReference>
<dbReference type="InterPro" id="IPR000157">
    <property type="entry name" value="TIR_dom"/>
</dbReference>
<name>A0A1Y4LQ56_9FIRM</name>
<evidence type="ECO:0000313" key="4">
    <source>
        <dbReference type="Proteomes" id="UP000195326"/>
    </source>
</evidence>
<organism evidence="3 4">
    <name type="scientific">Butyricicoccus pullicaecorum</name>
    <dbReference type="NCBI Taxonomy" id="501571"/>
    <lineage>
        <taxon>Bacteria</taxon>
        <taxon>Bacillati</taxon>
        <taxon>Bacillota</taxon>
        <taxon>Clostridia</taxon>
        <taxon>Eubacteriales</taxon>
        <taxon>Butyricicoccaceae</taxon>
        <taxon>Butyricicoccus</taxon>
    </lineage>
</organism>
<feature type="domain" description="TIR" evidence="2">
    <location>
        <begin position="135"/>
        <end position="269"/>
    </location>
</feature>
<dbReference type="EMBL" id="NFKL01000008">
    <property type="protein sequence ID" value="OUP58758.1"/>
    <property type="molecule type" value="Genomic_DNA"/>
</dbReference>
<dbReference type="Pfam" id="PF13676">
    <property type="entry name" value="TIR_2"/>
    <property type="match status" value="1"/>
</dbReference>
<reference evidence="4" key="1">
    <citation type="submission" date="2017-04" db="EMBL/GenBank/DDBJ databases">
        <title>Function of individual gut microbiota members based on whole genome sequencing of pure cultures obtained from chicken caecum.</title>
        <authorList>
            <person name="Medvecky M."/>
            <person name="Cejkova D."/>
            <person name="Polansky O."/>
            <person name="Karasova D."/>
            <person name="Kubasova T."/>
            <person name="Cizek A."/>
            <person name="Rychlik I."/>
        </authorList>
    </citation>
    <scope>NUCLEOTIDE SEQUENCE [LARGE SCALE GENOMIC DNA]</scope>
    <source>
        <strain evidence="4">An179</strain>
    </source>
</reference>
<feature type="compositionally biased region" description="Low complexity" evidence="1">
    <location>
        <begin position="43"/>
        <end position="55"/>
    </location>
</feature>
<sequence length="269" mass="30490">MSISQIESKIKSLQTEITRLNKQNTTEAGKEAKAQEAIRRTQKSITKSTSLSSLKTKQRTIASETDKADKARKKQAEILEKIGKKKIELAKQQSLLQKEQDKAFKALTDQQNMMIASQQKIVSEAGAIQMSIQEKEYDFFISHAWEDKEAVAKPLADAMIEKGAKVWLDKYQMTVGDSLRQSIDDGLAHSRYGIVILSETYFKKFWTGKELNGLFAKQEDGKKVILPVWHNISKDKVKEYSPILADMLALKTADFTIDELAEQFVSLIR</sequence>
<feature type="compositionally biased region" description="Basic and acidic residues" evidence="1">
    <location>
        <begin position="28"/>
        <end position="39"/>
    </location>
</feature>
<evidence type="ECO:0000313" key="3">
    <source>
        <dbReference type="EMBL" id="OUP58758.1"/>
    </source>
</evidence>
<accession>A0A1Y4LQ56</accession>
<dbReference type="GO" id="GO:0007165">
    <property type="term" value="P:signal transduction"/>
    <property type="evidence" value="ECO:0007669"/>
    <property type="project" value="InterPro"/>
</dbReference>
<dbReference type="Proteomes" id="UP000195326">
    <property type="component" value="Unassembled WGS sequence"/>
</dbReference>
<dbReference type="InterPro" id="IPR035897">
    <property type="entry name" value="Toll_tir_struct_dom_sf"/>
</dbReference>
<gene>
    <name evidence="3" type="ORF">B5F15_07055</name>
</gene>
<dbReference type="SUPFAM" id="SSF52200">
    <property type="entry name" value="Toll/Interleukin receptor TIR domain"/>
    <property type="match status" value="1"/>
</dbReference>
<evidence type="ECO:0000256" key="1">
    <source>
        <dbReference type="SAM" id="MobiDB-lite"/>
    </source>
</evidence>
<protein>
    <submittedName>
        <fullName evidence="3">TIR domain protein</fullName>
    </submittedName>
</protein>
<dbReference type="PROSITE" id="PS50104">
    <property type="entry name" value="TIR"/>
    <property type="match status" value="1"/>
</dbReference>
<comment type="caution">
    <text evidence="3">The sequence shown here is derived from an EMBL/GenBank/DDBJ whole genome shotgun (WGS) entry which is preliminary data.</text>
</comment>
<proteinExistence type="predicted"/>
<evidence type="ECO:0000259" key="2">
    <source>
        <dbReference type="PROSITE" id="PS50104"/>
    </source>
</evidence>
<feature type="region of interest" description="Disordered" evidence="1">
    <location>
        <begin position="21"/>
        <end position="68"/>
    </location>
</feature>